<dbReference type="SUPFAM" id="SSF53474">
    <property type="entry name" value="alpha/beta-Hydrolases"/>
    <property type="match status" value="1"/>
</dbReference>
<name>A0AAE6WX35_9GAMM</name>
<organism evidence="1 2">
    <name type="scientific">Acinetobacter schindleri</name>
    <dbReference type="NCBI Taxonomy" id="108981"/>
    <lineage>
        <taxon>Bacteria</taxon>
        <taxon>Pseudomonadati</taxon>
        <taxon>Pseudomonadota</taxon>
        <taxon>Gammaproteobacteria</taxon>
        <taxon>Moraxellales</taxon>
        <taxon>Moraxellaceae</taxon>
        <taxon>Acinetobacter</taxon>
    </lineage>
</organism>
<gene>
    <name evidence="1" type="ORF">FSC10_10180</name>
</gene>
<accession>A0AAE6WX35</accession>
<dbReference type="PANTHER" id="PTHR34853">
    <property type="match status" value="1"/>
</dbReference>
<dbReference type="InterPro" id="IPR005152">
    <property type="entry name" value="Lipase_secreted"/>
</dbReference>
<dbReference type="GO" id="GO:0016042">
    <property type="term" value="P:lipid catabolic process"/>
    <property type="evidence" value="ECO:0007669"/>
    <property type="project" value="InterPro"/>
</dbReference>
<evidence type="ECO:0000313" key="1">
    <source>
        <dbReference type="EMBL" id="QIC67712.1"/>
    </source>
</evidence>
<keyword evidence="1" id="KW-0378">Hydrolase</keyword>
<protein>
    <submittedName>
        <fullName evidence="1">Alpha/beta fold hydrolase</fullName>
    </submittedName>
</protein>
<reference evidence="1 2" key="1">
    <citation type="submission" date="2019-09" db="EMBL/GenBank/DDBJ databases">
        <title>Non-baumannii Acinetobacter spp. carrying blaNDM-1 isolated in China.</title>
        <authorList>
            <person name="Cui C."/>
            <person name="Chen C."/>
            <person name="Sun J."/>
            <person name="Liu Y."/>
        </authorList>
    </citation>
    <scope>NUCLEOTIDE SEQUENCE [LARGE SCALE GENOMIC DNA]</scope>
    <source>
        <strain evidence="1 2">HZE23-1</strain>
    </source>
</reference>
<dbReference type="AlphaFoldDB" id="A0AAE6WX35"/>
<dbReference type="Proteomes" id="UP000503505">
    <property type="component" value="Chromosome"/>
</dbReference>
<dbReference type="Gene3D" id="3.40.50.1820">
    <property type="entry name" value="alpha/beta hydrolase"/>
    <property type="match status" value="1"/>
</dbReference>
<dbReference type="Pfam" id="PF03583">
    <property type="entry name" value="LIP"/>
    <property type="match status" value="1"/>
</dbReference>
<sequence>MNSIMKNGFKKTSLAVICSMTLLITACNDGDDEFIGFNPVQIYAVDDEVKAMVDRHDIFSYSMQSVQDKNIRATTLVFTPKGTPPAGGWPIVVWAHGTTGAADKCAPSRLPLTGEEKDLVMELVERGYAVISPDYEGLGNNNEPHPYLNLESAANSILSAISEAKKYYGNVLADEWSVVGWSQGGHAALAAAEFSSVLTNFDYKGAVAIAPASYLAETLNYGLGVAATVADPGTPEAIQAAKQIAGTLYGYAAIVSSGIKAERPAFQYSQAFLETKVPLAQIAEVECSPRVAEGFRNDIQSYIDNGGTYATYQALQPNFILDDDVSTYLEENLPGQNPIPKPVYVFQGEQDTTVPAYITTTLLFPKLLEVAEEMDNDDLFLDPDANHQTIMTQNISAIVDKVDEFMNQ</sequence>
<dbReference type="PROSITE" id="PS51257">
    <property type="entry name" value="PROKAR_LIPOPROTEIN"/>
    <property type="match status" value="1"/>
</dbReference>
<dbReference type="PANTHER" id="PTHR34853:SF1">
    <property type="entry name" value="LIPASE 5"/>
    <property type="match status" value="1"/>
</dbReference>
<evidence type="ECO:0000313" key="2">
    <source>
        <dbReference type="Proteomes" id="UP000503505"/>
    </source>
</evidence>
<dbReference type="GO" id="GO:0004806">
    <property type="term" value="F:triacylglycerol lipase activity"/>
    <property type="evidence" value="ECO:0007669"/>
    <property type="project" value="InterPro"/>
</dbReference>
<proteinExistence type="predicted"/>
<dbReference type="EMBL" id="CP044463">
    <property type="protein sequence ID" value="QIC67712.1"/>
    <property type="molecule type" value="Genomic_DNA"/>
</dbReference>
<dbReference type="InterPro" id="IPR029058">
    <property type="entry name" value="AB_hydrolase_fold"/>
</dbReference>